<reference evidence="11" key="2">
    <citation type="submission" date="2007-04" db="EMBL/GenBank/DDBJ databases">
        <title>The genome of the human body louse.</title>
        <authorList>
            <consortium name="The Human Body Louse Genome Consortium"/>
            <person name="Kirkness E."/>
            <person name="Walenz B."/>
            <person name="Hass B."/>
            <person name="Bruggner R."/>
            <person name="Strausberg R."/>
        </authorList>
    </citation>
    <scope>NUCLEOTIDE SEQUENCE</scope>
    <source>
        <strain evidence="11">USDA</strain>
    </source>
</reference>
<dbReference type="EMBL" id="DS235006">
    <property type="protein sequence ID" value="EEB10361.1"/>
    <property type="molecule type" value="Genomic_DNA"/>
</dbReference>
<evidence type="ECO:0000256" key="1">
    <source>
        <dbReference type="ARBA" id="ARBA00004236"/>
    </source>
</evidence>
<dbReference type="EMBL" id="AAZO01000435">
    <property type="status" value="NOT_ANNOTATED_CDS"/>
    <property type="molecule type" value="Genomic_DNA"/>
</dbReference>
<dbReference type="GO" id="GO:0005886">
    <property type="term" value="C:plasma membrane"/>
    <property type="evidence" value="ECO:0007669"/>
    <property type="project" value="UniProtKB-SubCell"/>
</dbReference>
<protein>
    <submittedName>
        <fullName evidence="11">Lachesin, putative</fullName>
    </submittedName>
</protein>
<dbReference type="InterPro" id="IPR051170">
    <property type="entry name" value="Neural/epithelial_adhesion"/>
</dbReference>
<dbReference type="EnsemblMetazoa" id="PHUM036550-RA">
    <property type="protein sequence ID" value="PHUM036550-PA"/>
    <property type="gene ID" value="PHUM036550"/>
</dbReference>
<reference evidence="11" key="1">
    <citation type="submission" date="2007-04" db="EMBL/GenBank/DDBJ databases">
        <title>Annotation of Pediculus humanus corporis strain USDA.</title>
        <authorList>
            <person name="Kirkness E."/>
            <person name="Hannick L."/>
            <person name="Hass B."/>
            <person name="Bruggner R."/>
            <person name="Lawson D."/>
            <person name="Bidwell S."/>
            <person name="Joardar V."/>
            <person name="Caler E."/>
            <person name="Walenz B."/>
            <person name="Inman J."/>
            <person name="Schobel S."/>
            <person name="Galinsky K."/>
            <person name="Amedeo P."/>
            <person name="Strausberg R."/>
        </authorList>
    </citation>
    <scope>NUCLEOTIDE SEQUENCE</scope>
    <source>
        <strain evidence="11">USDA</strain>
    </source>
</reference>
<keyword evidence="9" id="KW-1133">Transmembrane helix</keyword>
<keyword evidence="9" id="KW-0812">Transmembrane</keyword>
<dbReference type="AlphaFoldDB" id="E0VAF5"/>
<keyword evidence="5 9" id="KW-0472">Membrane</keyword>
<dbReference type="HOGENOM" id="CLU_824667_0_0_1"/>
<evidence type="ECO:0000256" key="4">
    <source>
        <dbReference type="ARBA" id="ARBA00022737"/>
    </source>
</evidence>
<dbReference type="FunFam" id="2.60.40.10:FF:000328">
    <property type="entry name" value="CLUMA_CG000981, isoform A"/>
    <property type="match status" value="1"/>
</dbReference>
<dbReference type="PANTHER" id="PTHR12231">
    <property type="entry name" value="CTX-RELATED TYPE I TRANSMEMBRANE PROTEIN"/>
    <property type="match status" value="1"/>
</dbReference>
<dbReference type="Pfam" id="PF13927">
    <property type="entry name" value="Ig_3"/>
    <property type="match status" value="1"/>
</dbReference>
<evidence type="ECO:0000256" key="9">
    <source>
        <dbReference type="SAM" id="Phobius"/>
    </source>
</evidence>
<dbReference type="STRING" id="121224.E0VAF5"/>
<dbReference type="CTD" id="8232412"/>
<evidence type="ECO:0000256" key="8">
    <source>
        <dbReference type="ARBA" id="ARBA00023319"/>
    </source>
</evidence>
<dbReference type="GeneID" id="8232412"/>
<dbReference type="Gene3D" id="2.60.40.10">
    <property type="entry name" value="Immunoglobulins"/>
    <property type="match status" value="2"/>
</dbReference>
<dbReference type="VEuPathDB" id="VectorBase:PHUM036550"/>
<keyword evidence="13" id="KW-1185">Reference proteome</keyword>
<feature type="transmembrane region" description="Helical" evidence="9">
    <location>
        <begin position="316"/>
        <end position="334"/>
    </location>
</feature>
<sequence length="337" mass="37471">MCQINTDPMKSQLGYLEVVVPPDFIPEDTSGDIMVPEGGSVKLTCKARGYPLPHVLWRREDSADIILREPNGIKNKVATFQGEILRLARITRSEMGAYLCIASNSIPPSVSKRIMVNVHFNPVIQVPNQLVGAPLATDVALECYVEASPKSINYWVRDTGEMVISSDKYEVQIISKSLFEVRMILLIRNFQRTDVGSYRCIAKNSLGEVDSSIRLYEIPSPTSAFNPFYDEEDYSDQYGSAEDDDDGDGDDITRENEQVSISVSGKNTWTLTNDNTRDTIKGTFNSLKENQGGGQIPLIRGGGNNRKISGCASSTITIKIHLSIIFSIFIYLFINHQ</sequence>
<dbReference type="PANTHER" id="PTHR12231:SF255">
    <property type="entry name" value="DPR-INTERACTING PROTEIN ALPHA, ISOFORM A"/>
    <property type="match status" value="1"/>
</dbReference>
<dbReference type="OrthoDB" id="10012075at2759"/>
<keyword evidence="7" id="KW-0325">Glycoprotein</keyword>
<evidence type="ECO:0000259" key="10">
    <source>
        <dbReference type="PROSITE" id="PS50835"/>
    </source>
</evidence>
<dbReference type="PROSITE" id="PS50835">
    <property type="entry name" value="IG_LIKE"/>
    <property type="match status" value="2"/>
</dbReference>
<feature type="domain" description="Ig-like" evidence="10">
    <location>
        <begin position="122"/>
        <end position="216"/>
    </location>
</feature>
<evidence type="ECO:0000256" key="5">
    <source>
        <dbReference type="ARBA" id="ARBA00023136"/>
    </source>
</evidence>
<dbReference type="Pfam" id="PF07679">
    <property type="entry name" value="I-set"/>
    <property type="match status" value="1"/>
</dbReference>
<dbReference type="FunFam" id="2.60.40.10:FF:000376">
    <property type="entry name" value="CLUMA_CG000981, isoform A"/>
    <property type="match status" value="1"/>
</dbReference>
<proteinExistence type="predicted"/>
<accession>E0VAF5</accession>
<dbReference type="EMBL" id="AAZO01000436">
    <property type="status" value="NOT_ANNOTATED_CDS"/>
    <property type="molecule type" value="Genomic_DNA"/>
</dbReference>
<dbReference type="GO" id="GO:0043005">
    <property type="term" value="C:neuron projection"/>
    <property type="evidence" value="ECO:0007669"/>
    <property type="project" value="TreeGrafter"/>
</dbReference>
<dbReference type="OMA" id="YQMSEIN"/>
<keyword evidence="4" id="KW-0677">Repeat</keyword>
<evidence type="ECO:0000256" key="6">
    <source>
        <dbReference type="ARBA" id="ARBA00023157"/>
    </source>
</evidence>
<dbReference type="InterPro" id="IPR003598">
    <property type="entry name" value="Ig_sub2"/>
</dbReference>
<dbReference type="SMART" id="SM00408">
    <property type="entry name" value="IGc2"/>
    <property type="match status" value="2"/>
</dbReference>
<dbReference type="InterPro" id="IPR007110">
    <property type="entry name" value="Ig-like_dom"/>
</dbReference>
<dbReference type="InterPro" id="IPR036179">
    <property type="entry name" value="Ig-like_dom_sf"/>
</dbReference>
<dbReference type="eggNOG" id="KOG3510">
    <property type="taxonomic scope" value="Eukaryota"/>
</dbReference>
<dbReference type="InterPro" id="IPR013098">
    <property type="entry name" value="Ig_I-set"/>
</dbReference>
<dbReference type="SUPFAM" id="SSF48726">
    <property type="entry name" value="Immunoglobulin"/>
    <property type="match status" value="2"/>
</dbReference>
<keyword evidence="3" id="KW-0732">Signal</keyword>
<name>E0VAF5_PEDHC</name>
<keyword evidence="8" id="KW-0393">Immunoglobulin domain</keyword>
<reference evidence="12" key="3">
    <citation type="submission" date="2020-05" db="UniProtKB">
        <authorList>
            <consortium name="EnsemblMetazoa"/>
        </authorList>
    </citation>
    <scope>IDENTIFICATION</scope>
    <source>
        <strain evidence="12">USDA</strain>
    </source>
</reference>
<gene>
    <name evidence="12" type="primary">8232412</name>
    <name evidence="11" type="ORF">Phum_PHUM036550</name>
</gene>
<evidence type="ECO:0000256" key="3">
    <source>
        <dbReference type="ARBA" id="ARBA00022729"/>
    </source>
</evidence>
<dbReference type="RefSeq" id="XP_002423099.1">
    <property type="nucleotide sequence ID" value="XM_002423054.1"/>
</dbReference>
<dbReference type="InterPro" id="IPR003599">
    <property type="entry name" value="Ig_sub"/>
</dbReference>
<dbReference type="InterPro" id="IPR013783">
    <property type="entry name" value="Ig-like_fold"/>
</dbReference>
<dbReference type="SMART" id="SM00409">
    <property type="entry name" value="IG"/>
    <property type="match status" value="2"/>
</dbReference>
<dbReference type="EMBL" id="AAZO01000433">
    <property type="status" value="NOT_ANNOTATED_CDS"/>
    <property type="molecule type" value="Genomic_DNA"/>
</dbReference>
<evidence type="ECO:0000313" key="13">
    <source>
        <dbReference type="Proteomes" id="UP000009046"/>
    </source>
</evidence>
<dbReference type="InParanoid" id="E0VAF5"/>
<comment type="subcellular location">
    <subcellularLocation>
        <location evidence="1">Cell membrane</location>
    </subcellularLocation>
</comment>
<evidence type="ECO:0000313" key="12">
    <source>
        <dbReference type="EnsemblMetazoa" id="PHUM036550-PA"/>
    </source>
</evidence>
<keyword evidence="2" id="KW-1003">Cell membrane</keyword>
<feature type="domain" description="Ig-like" evidence="10">
    <location>
        <begin position="22"/>
        <end position="111"/>
    </location>
</feature>
<dbReference type="KEGG" id="phu:Phum_PHUM036550"/>
<evidence type="ECO:0000256" key="7">
    <source>
        <dbReference type="ARBA" id="ARBA00023180"/>
    </source>
</evidence>
<organism>
    <name type="scientific">Pediculus humanus subsp. corporis</name>
    <name type="common">Body louse</name>
    <dbReference type="NCBI Taxonomy" id="121224"/>
    <lineage>
        <taxon>Eukaryota</taxon>
        <taxon>Metazoa</taxon>
        <taxon>Ecdysozoa</taxon>
        <taxon>Arthropoda</taxon>
        <taxon>Hexapoda</taxon>
        <taxon>Insecta</taxon>
        <taxon>Pterygota</taxon>
        <taxon>Neoptera</taxon>
        <taxon>Paraneoptera</taxon>
        <taxon>Psocodea</taxon>
        <taxon>Troctomorpha</taxon>
        <taxon>Phthiraptera</taxon>
        <taxon>Anoplura</taxon>
        <taxon>Pediculidae</taxon>
        <taxon>Pediculus</taxon>
    </lineage>
</organism>
<dbReference type="EMBL" id="AAZO01000434">
    <property type="status" value="NOT_ANNOTATED_CDS"/>
    <property type="molecule type" value="Genomic_DNA"/>
</dbReference>
<dbReference type="Proteomes" id="UP000009046">
    <property type="component" value="Unassembled WGS sequence"/>
</dbReference>
<evidence type="ECO:0000313" key="11">
    <source>
        <dbReference type="EMBL" id="EEB10361.1"/>
    </source>
</evidence>
<evidence type="ECO:0000256" key="2">
    <source>
        <dbReference type="ARBA" id="ARBA00022475"/>
    </source>
</evidence>
<keyword evidence="6" id="KW-1015">Disulfide bond</keyword>